<dbReference type="EC" id="1.1.2.4" evidence="7"/>
<dbReference type="Gene3D" id="1.10.45.10">
    <property type="entry name" value="Vanillyl-alcohol Oxidase, Chain A, domain 4"/>
    <property type="match status" value="1"/>
</dbReference>
<organism evidence="9 10">
    <name type="scientific">Albidovulum marisflavi</name>
    <dbReference type="NCBI Taxonomy" id="2984159"/>
    <lineage>
        <taxon>Bacteria</taxon>
        <taxon>Pseudomonadati</taxon>
        <taxon>Pseudomonadota</taxon>
        <taxon>Alphaproteobacteria</taxon>
        <taxon>Rhodobacterales</taxon>
        <taxon>Paracoccaceae</taxon>
        <taxon>Albidovulum</taxon>
    </lineage>
</organism>
<dbReference type="PROSITE" id="PS51387">
    <property type="entry name" value="FAD_PCMH"/>
    <property type="match status" value="1"/>
</dbReference>
<dbReference type="PANTHER" id="PTHR11748:SF111">
    <property type="entry name" value="D-LACTATE DEHYDROGENASE, MITOCHONDRIAL-RELATED"/>
    <property type="match status" value="1"/>
</dbReference>
<dbReference type="InterPro" id="IPR004113">
    <property type="entry name" value="FAD-bd_oxidored_4_C"/>
</dbReference>
<comment type="caution">
    <text evidence="9">The sequence shown here is derived from an EMBL/GenBank/DDBJ whole genome shotgun (WGS) entry which is preliminary data.</text>
</comment>
<dbReference type="InterPro" id="IPR006094">
    <property type="entry name" value="Oxid_FAD_bind_N"/>
</dbReference>
<keyword evidence="4" id="KW-0274">FAD</keyword>
<dbReference type="Gene3D" id="3.30.70.2740">
    <property type="match status" value="1"/>
</dbReference>
<evidence type="ECO:0000313" key="9">
    <source>
        <dbReference type="EMBL" id="MCV2869720.1"/>
    </source>
</evidence>
<dbReference type="PANTHER" id="PTHR11748">
    <property type="entry name" value="D-LACTATE DEHYDROGENASE"/>
    <property type="match status" value="1"/>
</dbReference>
<dbReference type="Pfam" id="PF02913">
    <property type="entry name" value="FAD-oxidase_C"/>
    <property type="match status" value="1"/>
</dbReference>
<evidence type="ECO:0000259" key="8">
    <source>
        <dbReference type="PROSITE" id="PS51387"/>
    </source>
</evidence>
<evidence type="ECO:0000256" key="6">
    <source>
        <dbReference type="ARBA" id="ARBA00023002"/>
    </source>
</evidence>
<gene>
    <name evidence="9" type="ORF">OEW28_13885</name>
</gene>
<dbReference type="Proteomes" id="UP001652542">
    <property type="component" value="Unassembled WGS sequence"/>
</dbReference>
<protein>
    <recommendedName>
        <fullName evidence="7">D-lactate dehydrogenase (cytochrome)</fullName>
        <ecNumber evidence="7">1.1.2.4</ecNumber>
    </recommendedName>
</protein>
<reference evidence="9 10" key="1">
    <citation type="submission" date="2022-10" db="EMBL/GenBank/DDBJ databases">
        <title>Defluviimonas sp. nov., isolated from ocean surface water.</title>
        <authorList>
            <person name="He W."/>
            <person name="Wang L."/>
            <person name="Zhang D.-F."/>
        </authorList>
    </citation>
    <scope>NUCLEOTIDE SEQUENCE [LARGE SCALE GENOMIC DNA]</scope>
    <source>
        <strain evidence="9 10">WL0002</strain>
    </source>
</reference>
<dbReference type="InterPro" id="IPR036318">
    <property type="entry name" value="FAD-bd_PCMH-like_sf"/>
</dbReference>
<name>A0ABT2ZEZ9_9RHOB</name>
<sequence>MPHDAALAELRQLLGDRLSWSKPDLLQHGQNESWFPETPPDAVAYPATTEEVARIVGICARHGCPVVAWGAGTSLEGHALAIQGGVAVDFSRMDKVLQVRPGDMQVVVQPGITREALNAELRATGLMFPVDPGANATIGGMAGTRASGTTTVRYGTMRDNVVALEVVLADGRVIRTGSGARKSAAGYDLTGLFVGSEGTLGLITELTLRLHGQPEAISAAVCAFPEFNSAVEAVIATIQSGIPMARIEFVDEAVARIFNAQSGTAFPELPHLMVEFHGSATGAAEDARRFGDIADSFGALGFDWATTTEDRNRLWRMRHGAYRACIASRPGCMGMVTDICVPISRLAEAVAETRADIAELDLVGPILGHVGDGNFHAILLLGRDDADELARAKDLTRRLAERALRLGGTITGEHGVGLGKKGLMLLEHGEAWEVMARIKRALDPEGILNPGKVVEVSQ</sequence>
<proteinExistence type="inferred from homology"/>
<feature type="domain" description="FAD-binding PCMH-type" evidence="8">
    <location>
        <begin position="35"/>
        <end position="213"/>
    </location>
</feature>
<evidence type="ECO:0000313" key="10">
    <source>
        <dbReference type="Proteomes" id="UP001652542"/>
    </source>
</evidence>
<dbReference type="SUPFAM" id="SSF55103">
    <property type="entry name" value="FAD-linked oxidases, C-terminal domain"/>
    <property type="match status" value="1"/>
</dbReference>
<evidence type="ECO:0000256" key="5">
    <source>
        <dbReference type="ARBA" id="ARBA00022946"/>
    </source>
</evidence>
<keyword evidence="3" id="KW-0285">Flavoprotein</keyword>
<keyword evidence="5" id="KW-0809">Transit peptide</keyword>
<dbReference type="InterPro" id="IPR016171">
    <property type="entry name" value="Vanillyl_alc_oxidase_C-sub2"/>
</dbReference>
<accession>A0ABT2ZEZ9</accession>
<dbReference type="Gene3D" id="3.30.465.10">
    <property type="match status" value="1"/>
</dbReference>
<comment type="similarity">
    <text evidence="2">Belongs to the FAD-binding oxidoreductase/transferase type 4 family.</text>
</comment>
<keyword evidence="6" id="KW-0560">Oxidoreductase</keyword>
<dbReference type="SUPFAM" id="SSF56176">
    <property type="entry name" value="FAD-binding/transporter-associated domain-like"/>
    <property type="match status" value="1"/>
</dbReference>
<keyword evidence="10" id="KW-1185">Reference proteome</keyword>
<comment type="cofactor">
    <cofactor evidence="1">
        <name>FAD</name>
        <dbReference type="ChEBI" id="CHEBI:57692"/>
    </cofactor>
</comment>
<dbReference type="Pfam" id="PF01565">
    <property type="entry name" value="FAD_binding_4"/>
    <property type="match status" value="1"/>
</dbReference>
<dbReference type="EMBL" id="JAOWKY010000004">
    <property type="protein sequence ID" value="MCV2869720.1"/>
    <property type="molecule type" value="Genomic_DNA"/>
</dbReference>
<dbReference type="InterPro" id="IPR016169">
    <property type="entry name" value="FAD-bd_PCMH_sub2"/>
</dbReference>
<evidence type="ECO:0000256" key="2">
    <source>
        <dbReference type="ARBA" id="ARBA00008000"/>
    </source>
</evidence>
<dbReference type="InterPro" id="IPR016164">
    <property type="entry name" value="FAD-linked_Oxase-like_C"/>
</dbReference>
<dbReference type="RefSeq" id="WP_263735399.1">
    <property type="nucleotide sequence ID" value="NZ_JAOWKY010000004.1"/>
</dbReference>
<evidence type="ECO:0000256" key="7">
    <source>
        <dbReference type="ARBA" id="ARBA00038897"/>
    </source>
</evidence>
<evidence type="ECO:0000256" key="1">
    <source>
        <dbReference type="ARBA" id="ARBA00001974"/>
    </source>
</evidence>
<dbReference type="InterPro" id="IPR016166">
    <property type="entry name" value="FAD-bd_PCMH"/>
</dbReference>
<evidence type="ECO:0000256" key="3">
    <source>
        <dbReference type="ARBA" id="ARBA00022630"/>
    </source>
</evidence>
<evidence type="ECO:0000256" key="4">
    <source>
        <dbReference type="ARBA" id="ARBA00022827"/>
    </source>
</evidence>